<keyword evidence="2" id="KW-0238">DNA-binding</keyword>
<name>A0AA90KB90_ACIBA</name>
<evidence type="ECO:0000313" key="5">
    <source>
        <dbReference type="EMBL" id="MDK4883658.1"/>
    </source>
</evidence>
<accession>A0AA90KB90</accession>
<protein>
    <submittedName>
        <fullName evidence="5">Helix-turn-helix transcriptional regulator</fullName>
    </submittedName>
</protein>
<keyword evidence="1" id="KW-0805">Transcription regulation</keyword>
<dbReference type="PROSITE" id="PS00041">
    <property type="entry name" value="HTH_ARAC_FAMILY_1"/>
    <property type="match status" value="1"/>
</dbReference>
<gene>
    <name evidence="5" type="ORF">P9867_18990</name>
</gene>
<dbReference type="PROSITE" id="PS01124">
    <property type="entry name" value="HTH_ARAC_FAMILY_2"/>
    <property type="match status" value="1"/>
</dbReference>
<dbReference type="GO" id="GO:0000976">
    <property type="term" value="F:transcription cis-regulatory region binding"/>
    <property type="evidence" value="ECO:0007669"/>
    <property type="project" value="TreeGrafter"/>
</dbReference>
<dbReference type="AlphaFoldDB" id="A0AA90KB90"/>
<dbReference type="EMBL" id="JARTMM010000119">
    <property type="protein sequence ID" value="MDK4883658.1"/>
    <property type="molecule type" value="Genomic_DNA"/>
</dbReference>
<reference evidence="5" key="1">
    <citation type="submission" date="2023-01" db="EMBL/GenBank/DDBJ databases">
        <title>Genomic dissection of endemic carbapenem resistance: metallo-beta-lactamase gene dissemination through clonal, plasmid and integron transfer pathways.</title>
        <authorList>
            <person name="Macesic N."/>
        </authorList>
    </citation>
    <scope>NUCLEOTIDE SEQUENCE</scope>
    <source>
        <strain evidence="5">CPO519</strain>
    </source>
</reference>
<evidence type="ECO:0000256" key="1">
    <source>
        <dbReference type="ARBA" id="ARBA00023015"/>
    </source>
</evidence>
<dbReference type="InterPro" id="IPR018060">
    <property type="entry name" value="HTH_AraC"/>
</dbReference>
<keyword evidence="3" id="KW-0804">Transcription</keyword>
<feature type="domain" description="HTH araC/xylS-type" evidence="4">
    <location>
        <begin position="77"/>
        <end position="178"/>
    </location>
</feature>
<comment type="caution">
    <text evidence="5">The sequence shown here is derived from an EMBL/GenBank/DDBJ whole genome shotgun (WGS) entry which is preliminary data.</text>
</comment>
<evidence type="ECO:0000256" key="3">
    <source>
        <dbReference type="ARBA" id="ARBA00023163"/>
    </source>
</evidence>
<proteinExistence type="predicted"/>
<dbReference type="InterPro" id="IPR020449">
    <property type="entry name" value="Tscrpt_reg_AraC-type_HTH"/>
</dbReference>
<organism evidence="5">
    <name type="scientific">Acinetobacter baumannii</name>
    <dbReference type="NCBI Taxonomy" id="470"/>
    <lineage>
        <taxon>Bacteria</taxon>
        <taxon>Pseudomonadati</taxon>
        <taxon>Pseudomonadota</taxon>
        <taxon>Gammaproteobacteria</taxon>
        <taxon>Moraxellales</taxon>
        <taxon>Moraxellaceae</taxon>
        <taxon>Acinetobacter</taxon>
        <taxon>Acinetobacter calcoaceticus/baumannii complex</taxon>
    </lineage>
</organism>
<sequence>MRILSRFTFLLTICFVRISAVRCEFYLLMRLKGGVVVSQNHADCQEDAWLLMDKTPPKLSDIRKTARSYRLRNLSSERLVEFVESILVNELPKIPTVRAISEYLFTTPRTLGCRLSLAGTTYRQIVNDVRLRQAKKGLANSAMSISQVSVANGYRDASNFSKAFKLKTGQSPSQYRAILRSE</sequence>
<dbReference type="InterPro" id="IPR018062">
    <property type="entry name" value="HTH_AraC-typ_CS"/>
</dbReference>
<dbReference type="PRINTS" id="PR00032">
    <property type="entry name" value="HTHARAC"/>
</dbReference>
<evidence type="ECO:0000256" key="2">
    <source>
        <dbReference type="ARBA" id="ARBA00023125"/>
    </source>
</evidence>
<dbReference type="Gene3D" id="1.10.10.60">
    <property type="entry name" value="Homeodomain-like"/>
    <property type="match status" value="1"/>
</dbReference>
<evidence type="ECO:0000259" key="4">
    <source>
        <dbReference type="PROSITE" id="PS01124"/>
    </source>
</evidence>
<dbReference type="GO" id="GO:0005829">
    <property type="term" value="C:cytosol"/>
    <property type="evidence" value="ECO:0007669"/>
    <property type="project" value="TreeGrafter"/>
</dbReference>
<dbReference type="GO" id="GO:0003700">
    <property type="term" value="F:DNA-binding transcription factor activity"/>
    <property type="evidence" value="ECO:0007669"/>
    <property type="project" value="InterPro"/>
</dbReference>
<dbReference type="SUPFAM" id="SSF46689">
    <property type="entry name" value="Homeodomain-like"/>
    <property type="match status" value="1"/>
</dbReference>
<dbReference type="PANTHER" id="PTHR47894">
    <property type="entry name" value="HTH-TYPE TRANSCRIPTIONAL REGULATOR GADX"/>
    <property type="match status" value="1"/>
</dbReference>
<dbReference type="InterPro" id="IPR009057">
    <property type="entry name" value="Homeodomain-like_sf"/>
</dbReference>
<dbReference type="Pfam" id="PF12833">
    <property type="entry name" value="HTH_18"/>
    <property type="match status" value="1"/>
</dbReference>
<dbReference type="SMART" id="SM00342">
    <property type="entry name" value="HTH_ARAC"/>
    <property type="match status" value="1"/>
</dbReference>
<dbReference type="PANTHER" id="PTHR47894:SF4">
    <property type="entry name" value="HTH-TYPE TRANSCRIPTIONAL REGULATOR GADX"/>
    <property type="match status" value="1"/>
</dbReference>